<evidence type="ECO:0000256" key="1">
    <source>
        <dbReference type="SAM" id="MobiDB-lite"/>
    </source>
</evidence>
<keyword evidence="3" id="KW-1185">Reference proteome</keyword>
<name>A0A392NKG2_9FABA</name>
<accession>A0A392NKG2</accession>
<sequence length="155" mass="17327">VDNAQHILPVTNADIAALLAALKQTTESLQKQNQRLDAQNLRLDALERNQRPRRNNSPPRRQHLSKSPPRQEPVRQRRPALERIEPSSNKRDRTPPPREGRASPTTKKGKTIDRSEQRRRSPQGLALMAKQGASASGVRGSRSPSPPRHGDDSPL</sequence>
<reference evidence="2 3" key="1">
    <citation type="journal article" date="2018" name="Front. Plant Sci.">
        <title>Red Clover (Trifolium pratense) and Zigzag Clover (T. medium) - A Picture of Genomic Similarities and Differences.</title>
        <authorList>
            <person name="Dluhosova J."/>
            <person name="Istvanek J."/>
            <person name="Nedelnik J."/>
            <person name="Repkova J."/>
        </authorList>
    </citation>
    <scope>NUCLEOTIDE SEQUENCE [LARGE SCALE GENOMIC DNA]</scope>
    <source>
        <strain evidence="3">cv. 10/8</strain>
        <tissue evidence="2">Leaf</tissue>
    </source>
</reference>
<evidence type="ECO:0000313" key="3">
    <source>
        <dbReference type="Proteomes" id="UP000265520"/>
    </source>
</evidence>
<dbReference type="Proteomes" id="UP000265520">
    <property type="component" value="Unassembled WGS sequence"/>
</dbReference>
<dbReference type="EMBL" id="LXQA010042768">
    <property type="protein sequence ID" value="MCI00293.1"/>
    <property type="molecule type" value="Genomic_DNA"/>
</dbReference>
<comment type="caution">
    <text evidence="2">The sequence shown here is derived from an EMBL/GenBank/DDBJ whole genome shotgun (WGS) entry which is preliminary data.</text>
</comment>
<dbReference type="AlphaFoldDB" id="A0A392NKG2"/>
<protein>
    <submittedName>
        <fullName evidence="2">Uncharacterized protein</fullName>
    </submittedName>
</protein>
<evidence type="ECO:0000313" key="2">
    <source>
        <dbReference type="EMBL" id="MCI00293.1"/>
    </source>
</evidence>
<feature type="region of interest" description="Disordered" evidence="1">
    <location>
        <begin position="42"/>
        <end position="155"/>
    </location>
</feature>
<feature type="non-terminal residue" evidence="2">
    <location>
        <position position="1"/>
    </location>
</feature>
<feature type="compositionally biased region" description="Basic and acidic residues" evidence="1">
    <location>
        <begin position="72"/>
        <end position="101"/>
    </location>
</feature>
<feature type="compositionally biased region" description="Basic and acidic residues" evidence="1">
    <location>
        <begin position="110"/>
        <end position="119"/>
    </location>
</feature>
<feature type="compositionally biased region" description="Low complexity" evidence="1">
    <location>
        <begin position="132"/>
        <end position="143"/>
    </location>
</feature>
<organism evidence="2 3">
    <name type="scientific">Trifolium medium</name>
    <dbReference type="NCBI Taxonomy" id="97028"/>
    <lineage>
        <taxon>Eukaryota</taxon>
        <taxon>Viridiplantae</taxon>
        <taxon>Streptophyta</taxon>
        <taxon>Embryophyta</taxon>
        <taxon>Tracheophyta</taxon>
        <taxon>Spermatophyta</taxon>
        <taxon>Magnoliopsida</taxon>
        <taxon>eudicotyledons</taxon>
        <taxon>Gunneridae</taxon>
        <taxon>Pentapetalae</taxon>
        <taxon>rosids</taxon>
        <taxon>fabids</taxon>
        <taxon>Fabales</taxon>
        <taxon>Fabaceae</taxon>
        <taxon>Papilionoideae</taxon>
        <taxon>50 kb inversion clade</taxon>
        <taxon>NPAAA clade</taxon>
        <taxon>Hologalegina</taxon>
        <taxon>IRL clade</taxon>
        <taxon>Trifolieae</taxon>
        <taxon>Trifolium</taxon>
    </lineage>
</organism>
<proteinExistence type="predicted"/>